<reference evidence="5 6" key="1">
    <citation type="submission" date="2019-10" db="EMBL/GenBank/DDBJ databases">
        <title>A soil myxobacterium in the family Polyangiaceae.</title>
        <authorList>
            <person name="Li Y."/>
            <person name="Wang J."/>
        </authorList>
    </citation>
    <scope>NUCLEOTIDE SEQUENCE [LARGE SCALE GENOMIC DNA]</scope>
    <source>
        <strain evidence="5 6">DSM 14734</strain>
    </source>
</reference>
<feature type="binding site" evidence="4">
    <location>
        <position position="217"/>
    </location>
    <ligand>
        <name>Mg(2+)</name>
        <dbReference type="ChEBI" id="CHEBI:18420"/>
        <label>1</label>
        <note>catalytic</note>
    </ligand>
</feature>
<protein>
    <submittedName>
        <fullName evidence="5">Inositol phosphatase</fullName>
    </submittedName>
</protein>
<comment type="cofactor">
    <cofactor evidence="4">
        <name>Mg(2+)</name>
        <dbReference type="ChEBI" id="CHEBI:18420"/>
    </cofactor>
</comment>
<evidence type="ECO:0000256" key="1">
    <source>
        <dbReference type="ARBA" id="ARBA00022723"/>
    </source>
</evidence>
<keyword evidence="6" id="KW-1185">Reference proteome</keyword>
<evidence type="ECO:0000256" key="2">
    <source>
        <dbReference type="ARBA" id="ARBA00022801"/>
    </source>
</evidence>
<dbReference type="GO" id="GO:0008934">
    <property type="term" value="F:inositol monophosphate 1-phosphatase activity"/>
    <property type="evidence" value="ECO:0007669"/>
    <property type="project" value="TreeGrafter"/>
</dbReference>
<comment type="caution">
    <text evidence="5">The sequence shown here is derived from an EMBL/GenBank/DDBJ whole genome shotgun (WGS) entry which is preliminary data.</text>
</comment>
<proteinExistence type="predicted"/>
<evidence type="ECO:0000313" key="6">
    <source>
        <dbReference type="Proteomes" id="UP000440224"/>
    </source>
</evidence>
<dbReference type="GO" id="GO:0046872">
    <property type="term" value="F:metal ion binding"/>
    <property type="evidence" value="ECO:0007669"/>
    <property type="project" value="UniProtKB-KW"/>
</dbReference>
<evidence type="ECO:0000313" key="5">
    <source>
        <dbReference type="EMBL" id="MRG91427.1"/>
    </source>
</evidence>
<dbReference type="SUPFAM" id="SSF56655">
    <property type="entry name" value="Carbohydrate phosphatase"/>
    <property type="match status" value="1"/>
</dbReference>
<dbReference type="PRINTS" id="PR00377">
    <property type="entry name" value="IMPHPHTASES"/>
</dbReference>
<dbReference type="PANTHER" id="PTHR20854">
    <property type="entry name" value="INOSITOL MONOPHOSPHATASE"/>
    <property type="match status" value="1"/>
</dbReference>
<evidence type="ECO:0000256" key="4">
    <source>
        <dbReference type="PIRSR" id="PIRSR600760-2"/>
    </source>
</evidence>
<gene>
    <name evidence="5" type="ORF">GF068_05745</name>
</gene>
<dbReference type="RefSeq" id="WP_153818217.1">
    <property type="nucleotide sequence ID" value="NZ_WJIE01000001.1"/>
</dbReference>
<dbReference type="Proteomes" id="UP000440224">
    <property type="component" value="Unassembled WGS sequence"/>
</dbReference>
<accession>A0A6N7PHZ6</accession>
<dbReference type="OrthoDB" id="9785695at2"/>
<dbReference type="Gene3D" id="3.40.190.80">
    <property type="match status" value="1"/>
</dbReference>
<dbReference type="PROSITE" id="PS00629">
    <property type="entry name" value="IMP_1"/>
    <property type="match status" value="1"/>
</dbReference>
<dbReference type="GO" id="GO:0006020">
    <property type="term" value="P:inositol metabolic process"/>
    <property type="evidence" value="ECO:0007669"/>
    <property type="project" value="TreeGrafter"/>
</dbReference>
<keyword evidence="3 4" id="KW-0460">Magnesium</keyword>
<feature type="binding site" evidence="4">
    <location>
        <position position="89"/>
    </location>
    <ligand>
        <name>Mg(2+)</name>
        <dbReference type="ChEBI" id="CHEBI:18420"/>
        <label>1</label>
        <note>catalytic</note>
    </ligand>
</feature>
<organism evidence="5 6">
    <name type="scientific">Polyangium spumosum</name>
    <dbReference type="NCBI Taxonomy" id="889282"/>
    <lineage>
        <taxon>Bacteria</taxon>
        <taxon>Pseudomonadati</taxon>
        <taxon>Myxococcota</taxon>
        <taxon>Polyangia</taxon>
        <taxon>Polyangiales</taxon>
        <taxon>Polyangiaceae</taxon>
        <taxon>Polyangium</taxon>
    </lineage>
</organism>
<dbReference type="InterPro" id="IPR000760">
    <property type="entry name" value="Inositol_monophosphatase-like"/>
</dbReference>
<dbReference type="InterPro" id="IPR020583">
    <property type="entry name" value="Inositol_monoP_metal-BS"/>
</dbReference>
<evidence type="ECO:0000256" key="3">
    <source>
        <dbReference type="ARBA" id="ARBA00022842"/>
    </source>
</evidence>
<keyword evidence="2" id="KW-0378">Hydrolase</keyword>
<sequence length="267" mass="27686">MSDLDLERAVATARAAAEAAAAASLVHFRSGVRVETKPDRTPVTAADRDAEAAIFAVIRAEFPDHALLGEETGAHEGADREARWIVDPLDGTRGFSRGGSFWGPLVALELRGVVVAGAMALPALGETYWAGRGLGAFRRVGDAPAERLSVSGIADLADATLSLGEPRCLLAPPLGERVTRLALAAAQARCYGDLAGAALVLTGRAEAWIEAGVKIWDIAALAVLVEEAGGRFTDFEGRPSVASGHCVASNGKLHAEILAALRADGFS</sequence>
<feature type="binding site" evidence="4">
    <location>
        <position position="70"/>
    </location>
    <ligand>
        <name>Mg(2+)</name>
        <dbReference type="ChEBI" id="CHEBI:18420"/>
        <label>1</label>
        <note>catalytic</note>
    </ligand>
</feature>
<dbReference type="GO" id="GO:0007165">
    <property type="term" value="P:signal transduction"/>
    <property type="evidence" value="ECO:0007669"/>
    <property type="project" value="TreeGrafter"/>
</dbReference>
<feature type="binding site" evidence="4">
    <location>
        <position position="90"/>
    </location>
    <ligand>
        <name>Mg(2+)</name>
        <dbReference type="ChEBI" id="CHEBI:18420"/>
        <label>2</label>
    </ligand>
</feature>
<dbReference type="Pfam" id="PF00459">
    <property type="entry name" value="Inositol_P"/>
    <property type="match status" value="1"/>
</dbReference>
<feature type="binding site" evidence="4">
    <location>
        <position position="87"/>
    </location>
    <ligand>
        <name>Mg(2+)</name>
        <dbReference type="ChEBI" id="CHEBI:18420"/>
        <label>1</label>
        <note>catalytic</note>
    </ligand>
</feature>
<dbReference type="AlphaFoldDB" id="A0A6N7PHZ6"/>
<name>A0A6N7PHZ6_9BACT</name>
<dbReference type="PANTHER" id="PTHR20854:SF4">
    <property type="entry name" value="INOSITOL-1-MONOPHOSPHATASE-RELATED"/>
    <property type="match status" value="1"/>
</dbReference>
<dbReference type="Gene3D" id="3.30.540.10">
    <property type="entry name" value="Fructose-1,6-Bisphosphatase, subunit A, domain 1"/>
    <property type="match status" value="1"/>
</dbReference>
<keyword evidence="1 4" id="KW-0479">Metal-binding</keyword>
<dbReference type="EMBL" id="WJIE01000001">
    <property type="protein sequence ID" value="MRG91427.1"/>
    <property type="molecule type" value="Genomic_DNA"/>
</dbReference>